<name>A0AAP0Q6L9_9MAGN</name>
<evidence type="ECO:0000313" key="2">
    <source>
        <dbReference type="Proteomes" id="UP001420932"/>
    </source>
</evidence>
<dbReference type="Proteomes" id="UP001420932">
    <property type="component" value="Unassembled WGS sequence"/>
</dbReference>
<dbReference type="AlphaFoldDB" id="A0AAP0Q6L9"/>
<sequence>MVIMELIAGKRMIETEYVENDLFKWVSTTLNEEEIDHIIDQNLGSYHKRKDLQGPQHRSSLHRSSYYKSAFDMKCG</sequence>
<organism evidence="1 2">
    <name type="scientific">Stephania yunnanensis</name>
    <dbReference type="NCBI Taxonomy" id="152371"/>
    <lineage>
        <taxon>Eukaryota</taxon>
        <taxon>Viridiplantae</taxon>
        <taxon>Streptophyta</taxon>
        <taxon>Embryophyta</taxon>
        <taxon>Tracheophyta</taxon>
        <taxon>Spermatophyta</taxon>
        <taxon>Magnoliopsida</taxon>
        <taxon>Ranunculales</taxon>
        <taxon>Menispermaceae</taxon>
        <taxon>Menispermoideae</taxon>
        <taxon>Cissampelideae</taxon>
        <taxon>Stephania</taxon>
    </lineage>
</organism>
<accession>A0AAP0Q6L9</accession>
<comment type="caution">
    <text evidence="1">The sequence shown here is derived from an EMBL/GenBank/DDBJ whole genome shotgun (WGS) entry which is preliminary data.</text>
</comment>
<gene>
    <name evidence="1" type="ORF">Syun_001605</name>
</gene>
<keyword evidence="2" id="KW-1185">Reference proteome</keyword>
<dbReference type="EMBL" id="JBBNAF010000001">
    <property type="protein sequence ID" value="KAK9169465.1"/>
    <property type="molecule type" value="Genomic_DNA"/>
</dbReference>
<protein>
    <submittedName>
        <fullName evidence="1">Uncharacterized protein</fullName>
    </submittedName>
</protein>
<proteinExistence type="predicted"/>
<reference evidence="1 2" key="1">
    <citation type="submission" date="2024-01" db="EMBL/GenBank/DDBJ databases">
        <title>Genome assemblies of Stephania.</title>
        <authorList>
            <person name="Yang L."/>
        </authorList>
    </citation>
    <scope>NUCLEOTIDE SEQUENCE [LARGE SCALE GENOMIC DNA]</scope>
    <source>
        <strain evidence="1">YNDBR</strain>
        <tissue evidence="1">Leaf</tissue>
    </source>
</reference>
<evidence type="ECO:0000313" key="1">
    <source>
        <dbReference type="EMBL" id="KAK9169465.1"/>
    </source>
</evidence>